<keyword evidence="3" id="KW-1185">Reference proteome</keyword>
<feature type="region of interest" description="Disordered" evidence="1">
    <location>
        <begin position="218"/>
        <end position="243"/>
    </location>
</feature>
<gene>
    <name evidence="2" type="ORF">FWILDA_LOCUS11987</name>
</gene>
<feature type="compositionally biased region" description="Basic residues" evidence="1">
    <location>
        <begin position="232"/>
        <end position="243"/>
    </location>
</feature>
<dbReference type="Proteomes" id="UP001153678">
    <property type="component" value="Unassembled WGS sequence"/>
</dbReference>
<reference evidence="2" key="1">
    <citation type="submission" date="2022-08" db="EMBL/GenBank/DDBJ databases">
        <authorList>
            <person name="Kallberg Y."/>
            <person name="Tangrot J."/>
            <person name="Rosling A."/>
        </authorList>
    </citation>
    <scope>NUCLEOTIDE SEQUENCE</scope>
    <source>
        <strain evidence="2">Wild A</strain>
    </source>
</reference>
<feature type="region of interest" description="Disordered" evidence="1">
    <location>
        <begin position="99"/>
        <end position="119"/>
    </location>
</feature>
<feature type="compositionally biased region" description="Pro residues" evidence="1">
    <location>
        <begin position="107"/>
        <end position="119"/>
    </location>
</feature>
<feature type="region of interest" description="Disordered" evidence="1">
    <location>
        <begin position="45"/>
        <end position="65"/>
    </location>
</feature>
<sequence length="243" mass="26840">MSISISIPTITLSYSIPSTIIEPTISVEPTVTDIFETDIIDTIIIPETPPSTSPSNSLDDPSIPGNISSASIRDNDRIPIIIHQQKALASAIVAAETREISMSDSPSPLPPPTPPPTPLPHVLLRDDENSQHLNITIEAARPPPRYKISTLQIEPMTRRLTMNLSQKGKSIIINEDTKSTPRGSEFTRDGNIKEEEEEDCCQEIINVVSLRDGDDDYGFYGSSDEENENKGGKRFSVRKSFWK</sequence>
<name>A0A9W4SYH8_9GLOM</name>
<dbReference type="EMBL" id="CAMKVN010003635">
    <property type="protein sequence ID" value="CAI2185260.1"/>
    <property type="molecule type" value="Genomic_DNA"/>
</dbReference>
<evidence type="ECO:0000256" key="1">
    <source>
        <dbReference type="SAM" id="MobiDB-lite"/>
    </source>
</evidence>
<comment type="caution">
    <text evidence="2">The sequence shown here is derived from an EMBL/GenBank/DDBJ whole genome shotgun (WGS) entry which is preliminary data.</text>
</comment>
<dbReference type="AlphaFoldDB" id="A0A9W4SYH8"/>
<evidence type="ECO:0000313" key="3">
    <source>
        <dbReference type="Proteomes" id="UP001153678"/>
    </source>
</evidence>
<accession>A0A9W4SYH8</accession>
<evidence type="ECO:0000313" key="2">
    <source>
        <dbReference type="EMBL" id="CAI2185260.1"/>
    </source>
</evidence>
<proteinExistence type="predicted"/>
<protein>
    <submittedName>
        <fullName evidence="2">2456_t:CDS:1</fullName>
    </submittedName>
</protein>
<organism evidence="2 3">
    <name type="scientific">Funneliformis geosporum</name>
    <dbReference type="NCBI Taxonomy" id="1117311"/>
    <lineage>
        <taxon>Eukaryota</taxon>
        <taxon>Fungi</taxon>
        <taxon>Fungi incertae sedis</taxon>
        <taxon>Mucoromycota</taxon>
        <taxon>Glomeromycotina</taxon>
        <taxon>Glomeromycetes</taxon>
        <taxon>Glomerales</taxon>
        <taxon>Glomeraceae</taxon>
        <taxon>Funneliformis</taxon>
    </lineage>
</organism>
<feature type="compositionally biased region" description="Low complexity" evidence="1">
    <location>
        <begin position="53"/>
        <end position="62"/>
    </location>
</feature>
<dbReference type="OrthoDB" id="2433629at2759"/>
<feature type="compositionally biased region" description="Acidic residues" evidence="1">
    <location>
        <begin position="218"/>
        <end position="227"/>
    </location>
</feature>